<reference evidence="1" key="1">
    <citation type="submission" date="2016-10" db="EMBL/GenBank/DDBJ databases">
        <title>Sequence of Gallionella enrichment culture.</title>
        <authorList>
            <person name="Poehlein A."/>
            <person name="Muehling M."/>
            <person name="Daniel R."/>
        </authorList>
    </citation>
    <scope>NUCLEOTIDE SEQUENCE</scope>
</reference>
<sequence>MHNYAHIKNMDVVISSALFIVMEGLSAVPAMAGDGVVVLERVVPARPAYRDGALGSAISIDTSPDDKVHQAINGQQPRLHSTELSDAEFATVSSGSPQAMGSLTKQIDSTGLSNTQFSDHGLSGSTGIQPIATNLTGTIDAGIGGVTGHIANEIVNATGALSNLTGSIMHSSGQ</sequence>
<proteinExistence type="predicted"/>
<dbReference type="AlphaFoldDB" id="A0A1J5R5B3"/>
<organism evidence="1">
    <name type="scientific">mine drainage metagenome</name>
    <dbReference type="NCBI Taxonomy" id="410659"/>
    <lineage>
        <taxon>unclassified sequences</taxon>
        <taxon>metagenomes</taxon>
        <taxon>ecological metagenomes</taxon>
    </lineage>
</organism>
<gene>
    <name evidence="1" type="ORF">GALL_269310</name>
</gene>
<dbReference type="EMBL" id="MLJW01000268">
    <property type="protein sequence ID" value="OIQ91134.1"/>
    <property type="molecule type" value="Genomic_DNA"/>
</dbReference>
<evidence type="ECO:0000313" key="1">
    <source>
        <dbReference type="EMBL" id="OIQ91134.1"/>
    </source>
</evidence>
<protein>
    <submittedName>
        <fullName evidence="1">Uncharacterized protein</fullName>
    </submittedName>
</protein>
<comment type="caution">
    <text evidence="1">The sequence shown here is derived from an EMBL/GenBank/DDBJ whole genome shotgun (WGS) entry which is preliminary data.</text>
</comment>
<name>A0A1J5R5B3_9ZZZZ</name>
<accession>A0A1J5R5B3</accession>